<dbReference type="OrthoDB" id="1908104at2759"/>
<name>A0A7D9LBX3_PARCT</name>
<dbReference type="SMART" id="SM00043">
    <property type="entry name" value="CY"/>
    <property type="match status" value="1"/>
</dbReference>
<dbReference type="PROSITE" id="PS00287">
    <property type="entry name" value="CYSTATIN"/>
    <property type="match status" value="1"/>
</dbReference>
<dbReference type="AlphaFoldDB" id="A0A7D9LBX3"/>
<reference evidence="1" key="1">
    <citation type="submission" date="2020-04" db="EMBL/GenBank/DDBJ databases">
        <authorList>
            <person name="Alioto T."/>
            <person name="Alioto T."/>
            <person name="Gomez Garrido J."/>
        </authorList>
    </citation>
    <scope>NUCLEOTIDE SEQUENCE</scope>
    <source>
        <strain evidence="1">A484AB</strain>
    </source>
</reference>
<gene>
    <name evidence="1" type="ORF">PACLA_8A060305</name>
</gene>
<protein>
    <submittedName>
        <fullName evidence="1">Cystatin-1-like</fullName>
    </submittedName>
</protein>
<dbReference type="InterPro" id="IPR018073">
    <property type="entry name" value="Prot_inh_cystat_CS"/>
</dbReference>
<dbReference type="InterPro" id="IPR000010">
    <property type="entry name" value="Cystatin_dom"/>
</dbReference>
<evidence type="ECO:0000313" key="1">
    <source>
        <dbReference type="EMBL" id="CAB4031677.1"/>
    </source>
</evidence>
<dbReference type="Pfam" id="PF00031">
    <property type="entry name" value="Cystatin"/>
    <property type="match status" value="1"/>
</dbReference>
<keyword evidence="2" id="KW-1185">Reference proteome</keyword>
<sequence>MSCSLGKCDQAMCVVLMYILTLHSVMPANFGYNADVFEDEMIEYEKRQHGGQTAIPHDNINQYQDLLDGINKAEAEILNEDLTFDSNSLQVTSQVVQGTLYRVEVDVQPKSCSGSESCNVVKHCSFKIWSRQWLLLSEDEKLKIMDITCQ</sequence>
<dbReference type="Gene3D" id="3.10.450.10">
    <property type="match status" value="1"/>
</dbReference>
<comment type="caution">
    <text evidence="1">The sequence shown here is derived from an EMBL/GenBank/DDBJ whole genome shotgun (WGS) entry which is preliminary data.</text>
</comment>
<dbReference type="EMBL" id="CACRXK020017821">
    <property type="protein sequence ID" value="CAB4031677.1"/>
    <property type="molecule type" value="Genomic_DNA"/>
</dbReference>
<accession>A0A7D9LBX3</accession>
<organism evidence="1 2">
    <name type="scientific">Paramuricea clavata</name>
    <name type="common">Red gorgonian</name>
    <name type="synonym">Violescent sea-whip</name>
    <dbReference type="NCBI Taxonomy" id="317549"/>
    <lineage>
        <taxon>Eukaryota</taxon>
        <taxon>Metazoa</taxon>
        <taxon>Cnidaria</taxon>
        <taxon>Anthozoa</taxon>
        <taxon>Octocorallia</taxon>
        <taxon>Malacalcyonacea</taxon>
        <taxon>Plexauridae</taxon>
        <taxon>Paramuricea</taxon>
    </lineage>
</organism>
<evidence type="ECO:0000313" key="2">
    <source>
        <dbReference type="Proteomes" id="UP001152795"/>
    </source>
</evidence>
<dbReference type="SUPFAM" id="SSF54403">
    <property type="entry name" value="Cystatin/monellin"/>
    <property type="match status" value="1"/>
</dbReference>
<proteinExistence type="predicted"/>
<dbReference type="Proteomes" id="UP001152795">
    <property type="component" value="Unassembled WGS sequence"/>
</dbReference>
<dbReference type="InterPro" id="IPR046350">
    <property type="entry name" value="Cystatin_sf"/>
</dbReference>
<dbReference type="GO" id="GO:0004869">
    <property type="term" value="F:cysteine-type endopeptidase inhibitor activity"/>
    <property type="evidence" value="ECO:0007669"/>
    <property type="project" value="InterPro"/>
</dbReference>